<name>A0A1Y1RZ64_9SPIO</name>
<keyword evidence="2" id="KW-1185">Reference proteome</keyword>
<accession>A0A1Y1RZ64</accession>
<dbReference type="RefSeq" id="WP_083050230.1">
    <property type="nucleotide sequence ID" value="NZ_CAXXQO010000003.1"/>
</dbReference>
<comment type="caution">
    <text evidence="1">The sequence shown here is derived from an EMBL/GenBank/DDBJ whole genome shotgun (WGS) entry which is preliminary data.</text>
</comment>
<dbReference type="AlphaFoldDB" id="A0A1Y1RZ64"/>
<proteinExistence type="predicted"/>
<evidence type="ECO:0000313" key="2">
    <source>
        <dbReference type="Proteomes" id="UP000192343"/>
    </source>
</evidence>
<gene>
    <name evidence="1" type="ORF">B4O97_09110</name>
</gene>
<evidence type="ECO:0000313" key="1">
    <source>
        <dbReference type="EMBL" id="ORC35324.1"/>
    </source>
</evidence>
<dbReference type="OrthoDB" id="279123at2"/>
<reference evidence="1 2" key="1">
    <citation type="submission" date="2017-03" db="EMBL/GenBank/DDBJ databases">
        <title>Draft Genome sequence of Marispirochaeta sp. strain JC444.</title>
        <authorList>
            <person name="Shivani Y."/>
            <person name="Subhash Y."/>
            <person name="Sasikala C."/>
            <person name="Ramana C."/>
        </authorList>
    </citation>
    <scope>NUCLEOTIDE SEQUENCE [LARGE SCALE GENOMIC DNA]</scope>
    <source>
        <strain evidence="1 2">JC444</strain>
    </source>
</reference>
<dbReference type="Proteomes" id="UP000192343">
    <property type="component" value="Unassembled WGS sequence"/>
</dbReference>
<protein>
    <submittedName>
        <fullName evidence="1">Uncharacterized protein</fullName>
    </submittedName>
</protein>
<dbReference type="EMBL" id="MWQY01000009">
    <property type="protein sequence ID" value="ORC35324.1"/>
    <property type="molecule type" value="Genomic_DNA"/>
</dbReference>
<sequence length="156" mass="17613">MKQTQQMKRAQANMAPGVLTLEGFLGRDQRHLLDIIIEDEAAVQRLDVSHEAIANRMQFLRDGGAKGLGEFVTVEPGILVRVDSVRGKLPCPFEDQGLFEKTTTTVRNEKHGREISYSDLHIHLIREHGFYEGKGFAFRLDPEALVEVLEVSREEA</sequence>
<dbReference type="STRING" id="1963862.B4O97_09110"/>
<organism evidence="1 2">
    <name type="scientific">Marispirochaeta aestuarii</name>
    <dbReference type="NCBI Taxonomy" id="1963862"/>
    <lineage>
        <taxon>Bacteria</taxon>
        <taxon>Pseudomonadati</taxon>
        <taxon>Spirochaetota</taxon>
        <taxon>Spirochaetia</taxon>
        <taxon>Spirochaetales</taxon>
        <taxon>Spirochaetaceae</taxon>
        <taxon>Marispirochaeta</taxon>
    </lineage>
</organism>